<dbReference type="Gene3D" id="1.20.1330.10">
    <property type="entry name" value="f41 fragment of flagellin, N-terminal domain"/>
    <property type="match status" value="1"/>
</dbReference>
<dbReference type="RefSeq" id="WP_142027437.1">
    <property type="nucleotide sequence ID" value="NZ_VFQE01000002.1"/>
</dbReference>
<evidence type="ECO:0000259" key="2">
    <source>
        <dbReference type="Pfam" id="PF00669"/>
    </source>
</evidence>
<dbReference type="GO" id="GO:0009424">
    <property type="term" value="C:bacterial-type flagellum hook"/>
    <property type="evidence" value="ECO:0007669"/>
    <property type="project" value="InterPro"/>
</dbReference>
<keyword evidence="3" id="KW-0969">Cilium</keyword>
<dbReference type="GO" id="GO:0071973">
    <property type="term" value="P:bacterial-type flagellum-dependent cell motility"/>
    <property type="evidence" value="ECO:0007669"/>
    <property type="project" value="InterPro"/>
</dbReference>
<dbReference type="InterPro" id="IPR001492">
    <property type="entry name" value="Flagellin"/>
</dbReference>
<sequence length="297" mass="31553">MRITQKAVSLTSLQGLNRNLDAVARLQERLTSGRTINAPSDSPTGTNKAMQTRSDQAAVEQFGRNISDADSWLSITDSTLQQMLDVTRRVQFLTTQGASTGNSSEASRTALATEVASLRESLLGLANTTIQGRPLFGGVSTGAKAYDSDTGGYLGIAGAGGADVMRRVSFTESVRVDLTGPEAFGPPGDDLFALVGRIADDMVNDPAALGQGLDDLDTAMKRMLGGVADVGARQARIDREQQINTDLALSLEIQLGDVENVDLPDTIMRLQMQQVGYQAALQATAKAISPTLMDYLR</sequence>
<dbReference type="SUPFAM" id="SSF64518">
    <property type="entry name" value="Phase 1 flagellin"/>
    <property type="match status" value="1"/>
</dbReference>
<evidence type="ECO:0000313" key="3">
    <source>
        <dbReference type="EMBL" id="TQN37477.1"/>
    </source>
</evidence>
<dbReference type="OrthoDB" id="9758307at2"/>
<proteinExistence type="predicted"/>
<dbReference type="PANTHER" id="PTHR42792:SF1">
    <property type="entry name" value="FLAGELLAR HOOK-ASSOCIATED PROTEIN 3"/>
    <property type="match status" value="1"/>
</dbReference>
<dbReference type="Proteomes" id="UP000319865">
    <property type="component" value="Unassembled WGS sequence"/>
</dbReference>
<feature type="domain" description="Flagellin N-terminal" evidence="2">
    <location>
        <begin position="5"/>
        <end position="139"/>
    </location>
</feature>
<accession>A0A543P052</accession>
<reference evidence="3 4" key="1">
    <citation type="submission" date="2019-06" db="EMBL/GenBank/DDBJ databases">
        <title>Sequencing the genomes of 1000 actinobacteria strains.</title>
        <authorList>
            <person name="Klenk H.-P."/>
        </authorList>
    </citation>
    <scope>NUCLEOTIDE SEQUENCE [LARGE SCALE GENOMIC DNA]</scope>
    <source>
        <strain evidence="3 4">DSM 46837</strain>
    </source>
</reference>
<keyword evidence="3" id="KW-0966">Cell projection</keyword>
<dbReference type="GO" id="GO:0005198">
    <property type="term" value="F:structural molecule activity"/>
    <property type="evidence" value="ECO:0007669"/>
    <property type="project" value="InterPro"/>
</dbReference>
<protein>
    <submittedName>
        <fullName evidence="3">Flagellar hook-associated protein 3 FlgL</fullName>
    </submittedName>
</protein>
<dbReference type="InterPro" id="IPR001029">
    <property type="entry name" value="Flagellin_N"/>
</dbReference>
<dbReference type="Pfam" id="PF00669">
    <property type="entry name" value="Flagellin_N"/>
    <property type="match status" value="1"/>
</dbReference>
<name>A0A543P052_9ACTN</name>
<feature type="region of interest" description="Disordered" evidence="1">
    <location>
        <begin position="31"/>
        <end position="52"/>
    </location>
</feature>
<comment type="caution">
    <text evidence="3">The sequence shown here is derived from an EMBL/GenBank/DDBJ whole genome shotgun (WGS) entry which is preliminary data.</text>
</comment>
<organism evidence="3 4">
    <name type="scientific">Blastococcus colisei</name>
    <dbReference type="NCBI Taxonomy" id="1564162"/>
    <lineage>
        <taxon>Bacteria</taxon>
        <taxon>Bacillati</taxon>
        <taxon>Actinomycetota</taxon>
        <taxon>Actinomycetes</taxon>
        <taxon>Geodermatophilales</taxon>
        <taxon>Geodermatophilaceae</taxon>
        <taxon>Blastococcus</taxon>
    </lineage>
</organism>
<dbReference type="EMBL" id="VFQE01000002">
    <property type="protein sequence ID" value="TQN37477.1"/>
    <property type="molecule type" value="Genomic_DNA"/>
</dbReference>
<dbReference type="AlphaFoldDB" id="A0A543P052"/>
<dbReference type="InterPro" id="IPR013384">
    <property type="entry name" value="Flagell_FlgL"/>
</dbReference>
<evidence type="ECO:0000313" key="4">
    <source>
        <dbReference type="Proteomes" id="UP000319865"/>
    </source>
</evidence>
<dbReference type="NCBIfam" id="TIGR02550">
    <property type="entry name" value="flagell_flgL"/>
    <property type="match status" value="1"/>
</dbReference>
<keyword evidence="3" id="KW-0282">Flagellum</keyword>
<evidence type="ECO:0000256" key="1">
    <source>
        <dbReference type="SAM" id="MobiDB-lite"/>
    </source>
</evidence>
<keyword evidence="4" id="KW-1185">Reference proteome</keyword>
<dbReference type="PANTHER" id="PTHR42792">
    <property type="entry name" value="FLAGELLIN"/>
    <property type="match status" value="1"/>
</dbReference>
<gene>
    <name evidence="3" type="ORF">FHU33_4129</name>
</gene>